<dbReference type="AlphaFoldDB" id="A0AA41PUN1"/>
<protein>
    <submittedName>
        <fullName evidence="1">Uncharacterized protein</fullName>
    </submittedName>
</protein>
<evidence type="ECO:0000313" key="2">
    <source>
        <dbReference type="Proteomes" id="UP001165378"/>
    </source>
</evidence>
<accession>A0AA41PUN1</accession>
<evidence type="ECO:0000313" key="1">
    <source>
        <dbReference type="EMBL" id="MCF2525907.1"/>
    </source>
</evidence>
<dbReference type="RefSeq" id="WP_235049978.1">
    <property type="nucleotide sequence ID" value="NZ_JAKFHA010000001.1"/>
</dbReference>
<gene>
    <name evidence="1" type="ORF">LZ495_01525</name>
</gene>
<reference evidence="1" key="1">
    <citation type="submission" date="2022-01" db="EMBL/GenBank/DDBJ databases">
        <title>Genome-Based Taxonomic Classification of the Phylum Actinobacteria.</title>
        <authorList>
            <person name="Gao Y."/>
        </authorList>
    </citation>
    <scope>NUCLEOTIDE SEQUENCE</scope>
    <source>
        <strain evidence="1">KLBMP 8922</strain>
    </source>
</reference>
<keyword evidence="2" id="KW-1185">Reference proteome</keyword>
<organism evidence="1 2">
    <name type="scientific">Yinghuangia soli</name>
    <dbReference type="NCBI Taxonomy" id="2908204"/>
    <lineage>
        <taxon>Bacteria</taxon>
        <taxon>Bacillati</taxon>
        <taxon>Actinomycetota</taxon>
        <taxon>Actinomycetes</taxon>
        <taxon>Kitasatosporales</taxon>
        <taxon>Streptomycetaceae</taxon>
        <taxon>Yinghuangia</taxon>
    </lineage>
</organism>
<dbReference type="Proteomes" id="UP001165378">
    <property type="component" value="Unassembled WGS sequence"/>
</dbReference>
<sequence length="49" mass="4978">MIWRIRRGEPPFGGEGAQAVLGLGADGFGLGDPVPMLAAGVLSVSRAAR</sequence>
<proteinExistence type="predicted"/>
<name>A0AA41PUN1_9ACTN</name>
<comment type="caution">
    <text evidence="1">The sequence shown here is derived from an EMBL/GenBank/DDBJ whole genome shotgun (WGS) entry which is preliminary data.</text>
</comment>
<dbReference type="EMBL" id="JAKFHA010000001">
    <property type="protein sequence ID" value="MCF2525907.1"/>
    <property type="molecule type" value="Genomic_DNA"/>
</dbReference>